<dbReference type="InterPro" id="IPR034660">
    <property type="entry name" value="DinB/YfiT-like"/>
</dbReference>
<dbReference type="AlphaFoldDB" id="A0A8J3Q991"/>
<dbReference type="EMBL" id="BONY01000021">
    <property type="protein sequence ID" value="GIH05794.1"/>
    <property type="molecule type" value="Genomic_DNA"/>
</dbReference>
<gene>
    <name evidence="2" type="ORF">Rhe02_38610</name>
</gene>
<dbReference type="GO" id="GO:0046872">
    <property type="term" value="F:metal ion binding"/>
    <property type="evidence" value="ECO:0007669"/>
    <property type="project" value="InterPro"/>
</dbReference>
<comment type="caution">
    <text evidence="2">The sequence shown here is derived from an EMBL/GenBank/DDBJ whole genome shotgun (WGS) entry which is preliminary data.</text>
</comment>
<feature type="domain" description="Mycothiol-dependent maleylpyruvate isomerase metal-binding" evidence="1">
    <location>
        <begin position="12"/>
        <end position="160"/>
    </location>
</feature>
<dbReference type="Proteomes" id="UP000612899">
    <property type="component" value="Unassembled WGS sequence"/>
</dbReference>
<evidence type="ECO:0000313" key="3">
    <source>
        <dbReference type="Proteomes" id="UP000612899"/>
    </source>
</evidence>
<evidence type="ECO:0000313" key="2">
    <source>
        <dbReference type="EMBL" id="GIH05794.1"/>
    </source>
</evidence>
<proteinExistence type="predicted"/>
<dbReference type="InterPro" id="IPR024344">
    <property type="entry name" value="MDMPI_metal-binding"/>
</dbReference>
<reference evidence="2" key="1">
    <citation type="submission" date="2021-01" db="EMBL/GenBank/DDBJ databases">
        <title>Whole genome shotgun sequence of Rhizocola hellebori NBRC 109834.</title>
        <authorList>
            <person name="Komaki H."/>
            <person name="Tamura T."/>
        </authorList>
    </citation>
    <scope>NUCLEOTIDE SEQUENCE</scope>
    <source>
        <strain evidence="2">NBRC 109834</strain>
    </source>
</reference>
<dbReference type="Pfam" id="PF11716">
    <property type="entry name" value="MDMPI_N"/>
    <property type="match status" value="1"/>
</dbReference>
<dbReference type="SUPFAM" id="SSF109854">
    <property type="entry name" value="DinB/YfiT-like putative metalloenzymes"/>
    <property type="match status" value="1"/>
</dbReference>
<evidence type="ECO:0000259" key="1">
    <source>
        <dbReference type="Pfam" id="PF11716"/>
    </source>
</evidence>
<dbReference type="Gene3D" id="1.20.120.450">
    <property type="entry name" value="dinb family like domain"/>
    <property type="match status" value="1"/>
</dbReference>
<name>A0A8J3Q991_9ACTN</name>
<protein>
    <recommendedName>
        <fullName evidence="1">Mycothiol-dependent maleylpyruvate isomerase metal-binding domain-containing protein</fullName>
    </recommendedName>
</protein>
<organism evidence="2 3">
    <name type="scientific">Rhizocola hellebori</name>
    <dbReference type="NCBI Taxonomy" id="1392758"/>
    <lineage>
        <taxon>Bacteria</taxon>
        <taxon>Bacillati</taxon>
        <taxon>Actinomycetota</taxon>
        <taxon>Actinomycetes</taxon>
        <taxon>Micromonosporales</taxon>
        <taxon>Micromonosporaceae</taxon>
        <taxon>Rhizocola</taxon>
    </lineage>
</organism>
<accession>A0A8J3Q991</accession>
<keyword evidence="3" id="KW-1185">Reference proteome</keyword>
<dbReference type="RefSeq" id="WP_203909628.1">
    <property type="nucleotide sequence ID" value="NZ_BONY01000021.1"/>
</dbReference>
<sequence length="212" mass="22314">MGPIRDAYLLAAASAAQLLADPAVANLWNKPSALESFTVSGLAGHLAGQVLTVPRLLKAPPPQGERVSLVDHYGKVLWIDADVDAEINVAIRQGGESNASDGAAMLAAQTNAAAAETRELLAAQPQERLVEPPAGPWALLLDDFLITRMMEISVHSDDLAYSVGIDAPALPPIVLEPVLSLLTSLAVRRHGASAVLRALTRAERAPQLINAF</sequence>